<reference evidence="1" key="1">
    <citation type="submission" date="2022-07" db="EMBL/GenBank/DDBJ databases">
        <title>Genome Sequence of Phlebia brevispora.</title>
        <authorList>
            <person name="Buettner E."/>
        </authorList>
    </citation>
    <scope>NUCLEOTIDE SEQUENCE</scope>
    <source>
        <strain evidence="1">MPL23</strain>
    </source>
</reference>
<dbReference type="Proteomes" id="UP001148662">
    <property type="component" value="Unassembled WGS sequence"/>
</dbReference>
<name>A0ACC1TA41_9APHY</name>
<proteinExistence type="predicted"/>
<dbReference type="EMBL" id="JANHOG010000236">
    <property type="protein sequence ID" value="KAJ3556490.1"/>
    <property type="molecule type" value="Genomic_DNA"/>
</dbReference>
<evidence type="ECO:0000313" key="2">
    <source>
        <dbReference type="Proteomes" id="UP001148662"/>
    </source>
</evidence>
<evidence type="ECO:0000313" key="1">
    <source>
        <dbReference type="EMBL" id="KAJ3556490.1"/>
    </source>
</evidence>
<accession>A0ACC1TA41</accession>
<sequence length="129" mass="13525">MNRHHPYGGGFDGPPNRRGGPPGGFGPDRNHRFSDRGGPSRGRGGFRGGRGGGGAAGSYGAYEAYDQGPPQGDMGGYNSYEAGPPQDPYYANGSFDAGVQGQYGQQPDSGDYEEGYGNYEGALERHIES</sequence>
<protein>
    <submittedName>
        <fullName evidence="1">Uncharacterized protein</fullName>
    </submittedName>
</protein>
<gene>
    <name evidence="1" type="ORF">NM688_g2002</name>
</gene>
<comment type="caution">
    <text evidence="1">The sequence shown here is derived from an EMBL/GenBank/DDBJ whole genome shotgun (WGS) entry which is preliminary data.</text>
</comment>
<organism evidence="1 2">
    <name type="scientific">Phlebia brevispora</name>
    <dbReference type="NCBI Taxonomy" id="194682"/>
    <lineage>
        <taxon>Eukaryota</taxon>
        <taxon>Fungi</taxon>
        <taxon>Dikarya</taxon>
        <taxon>Basidiomycota</taxon>
        <taxon>Agaricomycotina</taxon>
        <taxon>Agaricomycetes</taxon>
        <taxon>Polyporales</taxon>
        <taxon>Meruliaceae</taxon>
        <taxon>Phlebia</taxon>
    </lineage>
</organism>
<keyword evidence="2" id="KW-1185">Reference proteome</keyword>